<keyword evidence="3" id="KW-0479">Metal-binding</keyword>
<dbReference type="CDD" id="cd00009">
    <property type="entry name" value="AAA"/>
    <property type="match status" value="1"/>
</dbReference>
<name>A0ABN9VQ47_9DINO</name>
<reference evidence="8" key="1">
    <citation type="submission" date="2023-10" db="EMBL/GenBank/DDBJ databases">
        <authorList>
            <person name="Chen Y."/>
            <person name="Shah S."/>
            <person name="Dougan E. K."/>
            <person name="Thang M."/>
            <person name="Chan C."/>
        </authorList>
    </citation>
    <scope>NUCLEOTIDE SEQUENCE [LARGE SCALE GENOMIC DNA]</scope>
</reference>
<keyword evidence="9" id="KW-1185">Reference proteome</keyword>
<dbReference type="Pfam" id="PF07728">
    <property type="entry name" value="AAA_5"/>
    <property type="match status" value="1"/>
</dbReference>
<dbReference type="EMBL" id="CAUYUJ010017527">
    <property type="protein sequence ID" value="CAK0875560.1"/>
    <property type="molecule type" value="Genomic_DNA"/>
</dbReference>
<evidence type="ECO:0000313" key="8">
    <source>
        <dbReference type="EMBL" id="CAK0875560.1"/>
    </source>
</evidence>
<dbReference type="InterPro" id="IPR027417">
    <property type="entry name" value="P-loop_NTPase"/>
</dbReference>
<dbReference type="InterPro" id="IPR031248">
    <property type="entry name" value="RNF213"/>
</dbReference>
<sequence>MSLQRGFLNTFIDRNLQTSLNLNDLKLERDYTDIAFEDAVSLICATEGGKILTKKNRFDSPEDYVITPDNLLKLMTIQQRLKYGLPIILMGETGCGKTALVTFLASVLDVKLMVLNVHGGITDQAVIDFMDGVLGAAHGESRVLVFFDEINAANCMALFKTIIIDRVYGNQHIPPNIRIISCCNPYRMRKSSELEEVGLVFQHHAGVGEGPGLADPMRHLVYRVHPLPESLIDVVSDFGALSEKSEDLYVNAILRKELLHSGGGADSLADYDVFISMVKKLLCDSQSFVREVNGGERSVVSMRDVARAARVFKWFLAHYSRLRGTAPAAVGTSAGGPVHISVAPTTKAHLRKAVILTLGYCYHSRLDHDQRSRYRQRICDSWKSLAAFHAGGLWLDLSTPSDLQAKMVETQHEFVSQMELGEGIALNEALRENLFMLLVSVMNQIPILLIGKPGCSKSLAMGILQSNLNGQVSSKEFFKSMPAVDVFPYQCSPLSTPEAILGAFESARQSNLGHKSTIVCVLLDEVGLAEESPHLPLKVLHRELEDLQGIACVGISNWSLDAAKMSRFVTLYRPPATVEDLRVTAEGMVASANLRGYLKALSEAFFDVYRTQGRPDFWGMREFYSTVRVVHAELRDRAARGGEAALEPQVLLRTVQRNFGGRPASELDACVRKFFGHTGMSERHVPRFTTLELVGQNLREPEARHLMLLTKNNAALRMLFDSRLCDHSRSEVMFGSTFPDDQSDVVVAMNLQKIKTFMMQPISLVLVHCDLLYESLYDLLNQHYMEYAGQRYVRIAHGSKAKQCPIHHLFRVVVITEISDAYFRLAPPLLNRFEKQIFVRRDLMTKPDEALLSQLQRFWELLASAVLESAGGAAAGEEQPSEAAEAGGGQVCVVVGHHRELLSSLVFALKRGSSGSERSIDELLGEAKRLLAWVMTPEAICIVAARHDARQMQHKFGFNLVTEYFDKQQHTDLPSFASRLLEDSAMWCDSMGAQVMIMTYSPLRGAVRAQLGTAVPGSNCSEVSLHEFSSSQDVEKAVRRFYSGGASRSAAAGGKHFLLIHADPVATSLRMIEHCRFVCDKARTVFFQDSGSKGPAISLFVLLVVHLRRGHGVPFSFDFDSQWSWLRPPFEDLDGMPALRDMLGKPLLQVVPSTKYNFRTKIATAMLISDAVANHVFAAVGNHAFGYAINGVKFSVEYWIGRCGDDDMMNSYFRSVLIVWALTSGSTGLTFHALWAKGFRAIVRSKVVRGLDFERLLRGCFRGSLSRLVYPHSRGPEDLQGQIGLLLRCLADKEFISRTTPKNPSSAAEGTVGHDQAWFAAVAAATHGLALAGTLRNALHGRVVSLVSSLLAVMLAHLDRNGGLALLEQKHTRPLWLSLAAASLGSPLSAQLGIRAVQALSEPATAQHEVGTDAKTGARPFEARFPSSWFVSRSVDGARHIVDSLPPQEQLPALLSQYKLSQLHEAGLQPVVGEALLSSYIGDFAAMNLHWTERVDRSTQQRVLTKALQRFLMHEQGRQKLDSILQVHQVFWSRERQIDFVMQLLNAVPTAVAATEKLIEAADLNTFNLDILLLAHTTLIDELRSPGPAGAGGADETKQIYRNWLERKMVVASLRKDVLQQQQANGKLDALAQLKTDKEPRLETLALVLQHVAIPFKLPLQLVKQFLLELPDRKVRQSASLLAILQMAQRVSGSEFPGALCEDWLLDVCLRDTEAREDLDDGCLGLACALAAGLPVTVNPRAPGGVSAGDVGSWNEQQEPGIDLGIATLPGRAGAVPRSSCFSLALMRKLLLGAPGGRARQRAAAAIEGLLREVEAKEGHCDTALAARYAACLEEESAAALSQAKGPQEWPELTLQGVFAQGEGASLAHRLQDIGRIRWMLARCSRLLCQSPVDKEAYELCMARVDGLLHTSDRDLVPVSRSMRLYLLKCIERARGVSFARGLLAEPPLGEANWVHKWRGAHDIDFEKFIGAALVPKWNPFIGEDGSEEYKTAKGALTEMMISHSIEKLERLAREIGAHPEEQRKRDLGGLLLALCQGPGLHSALESPGRHSPWRKKLNAWLAETTDLAVSTQERILLRIFAGDDAPLRSCASADQESLAPFAVSGGRSMDDLLRWRWLAHLASACISAPPTSLLAALTTIMLSPRCVASADGGAVYLPGMDEDIRKSVMKALLDRGESIWRFKSHWYKCACGYSFFIGECGRPMEVAECPGCRAHIGGQDHHKTKNTSEDDEADRSPAGYVLPPAEKDEKSVCFREVPVGSARAVRLLLHGFCGVACHLGGKSGRIYQHLVNPDSMCPMKEGGESEAKFLGDHFRNDWEQMATNLSMALHMLLQSMAAQAVDAPVARSGGAASSTAGRPGGATRWDRFDMERRDSWEATLESAYLADMVRSHGDRTRELHQRWGGAAEDGRFVAELMETVDVRDFSKALRRSSMPQLWSFREPVTLASLGTHVGVEANAKDSLPVLCAVLQQPLGRVLPALGCLVGIFEWHALVASHFSGRITRTQAGQMVVGEVIEGLPSALRVRWQRAFRRLELAWRIAWPSVQRHECLEIPEHLRNVKLGLHSSMVYCIADEKNEGICPLALTQWLVERHNELVQIVGNATGYPGKKVSSRMLALHDVVVYSEEELMRFVRSRCVTYSGGGKLKFDFSQVERHLRQELARPALEMEMRAFGWLGESLAVSGELRATIAQRGLSHAVEERIRSELTSPAMAGLVLQKVQMTVSFLLKCGGSLRGDAGEMLLGEYMRSVLSEDAAVGLPSAALRSEVRLCHVDALASLLKGVLNKDPMEGVDPRYRAELPPALEAELVAARPRLPAALAPLLARFAEGHLADASLSGTASMLDMFAAMEELI</sequence>
<keyword evidence="4" id="KW-0863">Zinc-finger</keyword>
<organism evidence="8 9">
    <name type="scientific">Prorocentrum cordatum</name>
    <dbReference type="NCBI Taxonomy" id="2364126"/>
    <lineage>
        <taxon>Eukaryota</taxon>
        <taxon>Sar</taxon>
        <taxon>Alveolata</taxon>
        <taxon>Dinophyceae</taxon>
        <taxon>Prorocentrales</taxon>
        <taxon>Prorocentraceae</taxon>
        <taxon>Prorocentrum</taxon>
    </lineage>
</organism>
<dbReference type="PROSITE" id="PS51981">
    <property type="entry name" value="ZF_RZ"/>
    <property type="match status" value="1"/>
</dbReference>
<dbReference type="InterPro" id="IPR011704">
    <property type="entry name" value="ATPase_dyneun-rel_AAA"/>
</dbReference>
<evidence type="ECO:0000256" key="2">
    <source>
        <dbReference type="ARBA" id="ARBA00022490"/>
    </source>
</evidence>
<evidence type="ECO:0000256" key="5">
    <source>
        <dbReference type="ARBA" id="ARBA00022833"/>
    </source>
</evidence>
<comment type="caution">
    <text evidence="8">The sequence shown here is derived from an EMBL/GenBank/DDBJ whole genome shotgun (WGS) entry which is preliminary data.</text>
</comment>
<dbReference type="PANTHER" id="PTHR22605:SF1">
    <property type="entry name" value="RZ-TYPE DOMAIN-CONTAINING PROTEIN"/>
    <property type="match status" value="1"/>
</dbReference>
<dbReference type="SMART" id="SM00382">
    <property type="entry name" value="AAA"/>
    <property type="match status" value="2"/>
</dbReference>
<evidence type="ECO:0000256" key="1">
    <source>
        <dbReference type="ARBA" id="ARBA00004496"/>
    </source>
</evidence>
<dbReference type="InterPro" id="IPR046439">
    <property type="entry name" value="ZF_RZ_dom"/>
</dbReference>
<proteinExistence type="predicted"/>
<dbReference type="InterPro" id="IPR003593">
    <property type="entry name" value="AAA+_ATPase"/>
</dbReference>
<accession>A0ABN9VQ47</accession>
<feature type="domain" description="RZ-type" evidence="7">
    <location>
        <begin position="2161"/>
        <end position="2239"/>
    </location>
</feature>
<protein>
    <recommendedName>
        <fullName evidence="7">RZ-type domain-containing protein</fullName>
    </recommendedName>
</protein>
<dbReference type="Proteomes" id="UP001189429">
    <property type="component" value="Unassembled WGS sequence"/>
</dbReference>
<evidence type="ECO:0000256" key="6">
    <source>
        <dbReference type="ARBA" id="ARBA00022859"/>
    </source>
</evidence>
<gene>
    <name evidence="8" type="ORF">PCOR1329_LOCUS60204</name>
</gene>
<keyword evidence="2" id="KW-0963">Cytoplasm</keyword>
<evidence type="ECO:0000256" key="3">
    <source>
        <dbReference type="ARBA" id="ARBA00022723"/>
    </source>
</evidence>
<dbReference type="PANTHER" id="PTHR22605">
    <property type="entry name" value="RZ-TYPE DOMAIN-CONTAINING PROTEIN"/>
    <property type="match status" value="1"/>
</dbReference>
<dbReference type="Gene3D" id="3.40.50.300">
    <property type="entry name" value="P-loop containing nucleotide triphosphate hydrolases"/>
    <property type="match status" value="2"/>
</dbReference>
<evidence type="ECO:0000256" key="4">
    <source>
        <dbReference type="ARBA" id="ARBA00022771"/>
    </source>
</evidence>
<dbReference type="Pfam" id="PF20173">
    <property type="entry name" value="ZnF_RZ-type"/>
    <property type="match status" value="1"/>
</dbReference>
<feature type="non-terminal residue" evidence="8">
    <location>
        <position position="2854"/>
    </location>
</feature>
<evidence type="ECO:0000313" key="9">
    <source>
        <dbReference type="Proteomes" id="UP001189429"/>
    </source>
</evidence>
<evidence type="ECO:0000259" key="7">
    <source>
        <dbReference type="PROSITE" id="PS51981"/>
    </source>
</evidence>
<keyword evidence="6" id="KW-0391">Immunity</keyword>
<comment type="subcellular location">
    <subcellularLocation>
        <location evidence="1">Cytoplasm</location>
    </subcellularLocation>
</comment>
<dbReference type="SUPFAM" id="SSF52540">
    <property type="entry name" value="P-loop containing nucleoside triphosphate hydrolases"/>
    <property type="match status" value="2"/>
</dbReference>
<keyword evidence="5" id="KW-0862">Zinc</keyword>